<proteinExistence type="predicted"/>
<dbReference type="AlphaFoldDB" id="A0A4U8Z477"/>
<dbReference type="EMBL" id="LR536450">
    <property type="protein sequence ID" value="VFU10270.1"/>
    <property type="molecule type" value="Genomic_DNA"/>
</dbReference>
<sequence>MFWFLLATVASFGVFFGIILPELQKFRVTADIIAKIETDGVTRWQKIKLWLLGLKTPLSGLIGVLVTALPGALEQLHLVDFSAFFTADIALKISGAIMLLMTVTHIFGIAAAAKIEPKKED</sequence>
<evidence type="ECO:0000313" key="2">
    <source>
        <dbReference type="EMBL" id="VFU10270.1"/>
    </source>
</evidence>
<dbReference type="RefSeq" id="WP_134490961.1">
    <property type="nucleotide sequence ID" value="NZ_CP139089.1"/>
</dbReference>
<accession>A0A4U8Z477</accession>
<keyword evidence="1" id="KW-0812">Transmembrane</keyword>
<organism evidence="2 3">
    <name type="scientific">Methylocella tundrae</name>
    <dbReference type="NCBI Taxonomy" id="227605"/>
    <lineage>
        <taxon>Bacteria</taxon>
        <taxon>Pseudomonadati</taxon>
        <taxon>Pseudomonadota</taxon>
        <taxon>Alphaproteobacteria</taxon>
        <taxon>Hyphomicrobiales</taxon>
        <taxon>Beijerinckiaceae</taxon>
        <taxon>Methylocella</taxon>
    </lineage>
</organism>
<feature type="transmembrane region" description="Helical" evidence="1">
    <location>
        <begin position="6"/>
        <end position="23"/>
    </location>
</feature>
<dbReference type="KEGG" id="mtun:MTUNDRAET4_3383"/>
<feature type="transmembrane region" description="Helical" evidence="1">
    <location>
        <begin position="49"/>
        <end position="69"/>
    </location>
</feature>
<evidence type="ECO:0000313" key="3">
    <source>
        <dbReference type="Proteomes" id="UP000294360"/>
    </source>
</evidence>
<name>A0A4U8Z477_METTU</name>
<feature type="transmembrane region" description="Helical" evidence="1">
    <location>
        <begin position="89"/>
        <end position="113"/>
    </location>
</feature>
<gene>
    <name evidence="2" type="ORF">MTUNDRAET4_3383</name>
</gene>
<keyword evidence="1" id="KW-1133">Transmembrane helix</keyword>
<keyword evidence="1" id="KW-0472">Membrane</keyword>
<dbReference type="Proteomes" id="UP000294360">
    <property type="component" value="Chromosome"/>
</dbReference>
<reference evidence="2 3" key="1">
    <citation type="submission" date="2019-03" db="EMBL/GenBank/DDBJ databases">
        <authorList>
            <person name="Kox A.R. M."/>
        </authorList>
    </citation>
    <scope>NUCLEOTIDE SEQUENCE [LARGE SCALE GENOMIC DNA]</scope>
    <source>
        <strain evidence="2">MTUNDRAET4 annotated genome</strain>
    </source>
</reference>
<protein>
    <submittedName>
        <fullName evidence="2">Uncharacterized protein</fullName>
    </submittedName>
</protein>
<evidence type="ECO:0000256" key="1">
    <source>
        <dbReference type="SAM" id="Phobius"/>
    </source>
</evidence>
<dbReference type="OrthoDB" id="8446504at2"/>